<feature type="transmembrane region" description="Helical" evidence="2">
    <location>
        <begin position="196"/>
        <end position="215"/>
    </location>
</feature>
<organism evidence="3 4">
    <name type="scientific">Actinomyces howellii</name>
    <dbReference type="NCBI Taxonomy" id="52771"/>
    <lineage>
        <taxon>Bacteria</taxon>
        <taxon>Bacillati</taxon>
        <taxon>Actinomycetota</taxon>
        <taxon>Actinomycetes</taxon>
        <taxon>Actinomycetales</taxon>
        <taxon>Actinomycetaceae</taxon>
        <taxon>Actinomyces</taxon>
    </lineage>
</organism>
<feature type="transmembrane region" description="Helical" evidence="2">
    <location>
        <begin position="304"/>
        <end position="324"/>
    </location>
</feature>
<keyword evidence="2" id="KW-0472">Membrane</keyword>
<keyword evidence="4" id="KW-1185">Reference proteome</keyword>
<reference evidence="3 4" key="1">
    <citation type="submission" date="2018-12" db="EMBL/GenBank/DDBJ databases">
        <authorList>
            <consortium name="Pathogen Informatics"/>
        </authorList>
    </citation>
    <scope>NUCLEOTIDE SEQUENCE [LARGE SCALE GENOMIC DNA]</scope>
    <source>
        <strain evidence="3 4">NCTC11636</strain>
    </source>
</reference>
<feature type="region of interest" description="Disordered" evidence="1">
    <location>
        <begin position="1"/>
        <end position="109"/>
    </location>
</feature>
<feature type="transmembrane region" description="Helical" evidence="2">
    <location>
        <begin position="361"/>
        <end position="383"/>
    </location>
</feature>
<dbReference type="RefSeq" id="WP_232009665.1">
    <property type="nucleotide sequence ID" value="NZ_LR134350.1"/>
</dbReference>
<dbReference type="EMBL" id="LR134350">
    <property type="protein sequence ID" value="VEG28589.1"/>
    <property type="molecule type" value="Genomic_DNA"/>
</dbReference>
<name>A0A448HHI1_9ACTO</name>
<dbReference type="AlphaFoldDB" id="A0A448HHI1"/>
<keyword evidence="2" id="KW-0812">Transmembrane</keyword>
<evidence type="ECO:0000256" key="2">
    <source>
        <dbReference type="SAM" id="Phobius"/>
    </source>
</evidence>
<feature type="compositionally biased region" description="Gly residues" evidence="1">
    <location>
        <begin position="39"/>
        <end position="53"/>
    </location>
</feature>
<dbReference type="InterPro" id="IPR025576">
    <property type="entry name" value="YwiC"/>
</dbReference>
<protein>
    <recommendedName>
        <fullName evidence="5">YwiC-like protein</fullName>
    </recommendedName>
</protein>
<feature type="transmembrane region" description="Helical" evidence="2">
    <location>
        <begin position="168"/>
        <end position="190"/>
    </location>
</feature>
<feature type="compositionally biased region" description="Basic and acidic residues" evidence="1">
    <location>
        <begin position="90"/>
        <end position="104"/>
    </location>
</feature>
<dbReference type="KEGG" id="ahw:NCTC11636_01617"/>
<dbReference type="Pfam" id="PF14256">
    <property type="entry name" value="YwiC"/>
    <property type="match status" value="1"/>
</dbReference>
<gene>
    <name evidence="3" type="ORF">NCTC11636_01617</name>
</gene>
<evidence type="ECO:0000313" key="4">
    <source>
        <dbReference type="Proteomes" id="UP000266895"/>
    </source>
</evidence>
<dbReference type="Proteomes" id="UP000266895">
    <property type="component" value="Chromosome"/>
</dbReference>
<feature type="compositionally biased region" description="Low complexity" evidence="1">
    <location>
        <begin position="18"/>
        <end position="38"/>
    </location>
</feature>
<feature type="transmembrane region" description="Helical" evidence="2">
    <location>
        <begin position="222"/>
        <end position="243"/>
    </location>
</feature>
<sequence length="384" mass="40760">MTQQRPSDPSERHVEYVSGEPGAGPSAVSPASAADGPGDAAGPGGPGPGGAGGGRERAAIPHQQSRPGPEDDRLLATGERVRPSSARQGPPERRPRPTQEEIRRQPGRRAWVPRQHGAWSMLVLPPVMGWVVGGVSWVNLLLLPAWWGAYFAYWAWSQWLRTRSAGRRALLVLPLGVYTAWTAMLALLTVIAAPYLIQWAVPLAPLFAVAVHQVWRGHERSLASGLATTAAASLMAAVTYSAAVDGAGGFLGTGGTPGLPGASPNGELTGWAWTWLVTALTAAYFCGTVPYIKAMIRERFNIPLLVGTVLAHAAVAALTAWLAVGGYVSWALAALWVVLAVRSLVMPLIQWHLARSRHRPLRPGVMGVVEIVMCVLLLVTVAVS</sequence>
<feature type="transmembrane region" description="Helical" evidence="2">
    <location>
        <begin position="127"/>
        <end position="156"/>
    </location>
</feature>
<feature type="transmembrane region" description="Helical" evidence="2">
    <location>
        <begin position="330"/>
        <end position="349"/>
    </location>
</feature>
<evidence type="ECO:0008006" key="5">
    <source>
        <dbReference type="Google" id="ProtNLM"/>
    </source>
</evidence>
<evidence type="ECO:0000313" key="3">
    <source>
        <dbReference type="EMBL" id="VEG28589.1"/>
    </source>
</evidence>
<evidence type="ECO:0000256" key="1">
    <source>
        <dbReference type="SAM" id="MobiDB-lite"/>
    </source>
</evidence>
<accession>A0A448HHI1</accession>
<keyword evidence="2" id="KW-1133">Transmembrane helix</keyword>
<proteinExistence type="predicted"/>
<feature type="compositionally biased region" description="Basic and acidic residues" evidence="1">
    <location>
        <begin position="68"/>
        <end position="82"/>
    </location>
</feature>
<feature type="transmembrane region" description="Helical" evidence="2">
    <location>
        <begin position="272"/>
        <end position="292"/>
    </location>
</feature>